<dbReference type="RefSeq" id="WP_237445277.1">
    <property type="nucleotide sequence ID" value="NZ_CAKLPX010000003.1"/>
</dbReference>
<dbReference type="Gene3D" id="1.10.10.10">
    <property type="entry name" value="Winged helix-like DNA-binding domain superfamily/Winged helix DNA-binding domain"/>
    <property type="match status" value="1"/>
</dbReference>
<keyword evidence="3" id="KW-1185">Reference proteome</keyword>
<gene>
    <name evidence="2" type="ORF">SIN8267_02729</name>
</gene>
<dbReference type="InterPro" id="IPR000792">
    <property type="entry name" value="Tscrpt_reg_LuxR_C"/>
</dbReference>
<evidence type="ECO:0000259" key="1">
    <source>
        <dbReference type="SMART" id="SM00421"/>
    </source>
</evidence>
<dbReference type="Pfam" id="PF00196">
    <property type="entry name" value="GerE"/>
    <property type="match status" value="1"/>
</dbReference>
<dbReference type="InterPro" id="IPR016032">
    <property type="entry name" value="Sig_transdc_resp-reg_C-effctor"/>
</dbReference>
<proteinExistence type="predicted"/>
<evidence type="ECO:0000313" key="3">
    <source>
        <dbReference type="Proteomes" id="UP000838100"/>
    </source>
</evidence>
<dbReference type="CDD" id="cd06170">
    <property type="entry name" value="LuxR_C_like"/>
    <property type="match status" value="1"/>
</dbReference>
<feature type="domain" description="HTH luxR-type" evidence="1">
    <location>
        <begin position="319"/>
        <end position="376"/>
    </location>
</feature>
<sequence length="384" mass="42536">MSNELVTSDYSELIDAIYRGPLERTPWQSFLNQFKLLLDAKVVALVRRFPTQSDRGLLYTTGGDEVAAADYRNRLYAVEPHVSKTPNSPVYTLDELANKETMINSEFFQKCLAPSQIAHLLCADTFENDGSGRKLQARLCAAKSDGTLNFTEQEKKLCELLLPHLQRALMFHKEYVKVESERALYEASMDQLGLGTIILDEDGKLIKSNRIASNILNDRDGISAEENKLMFSNRDNDAILHQAIERCRALLAFKDNQLVEALRVQRPSGRSDLGILIKSVNASVSGTDNNFIQGCPSIAIFISDPEQQTATGADILRQLYGLTNAEANLALLILEGMSVEEAADHQGVSKNTVKTHLKSLYAKTGVSKQTRLVRLLSKSVASLG</sequence>
<name>A0ABM9AHA1_9GAMM</name>
<comment type="caution">
    <text evidence="2">The sequence shown here is derived from an EMBL/GenBank/DDBJ whole genome shotgun (WGS) entry which is preliminary data.</text>
</comment>
<evidence type="ECO:0000313" key="2">
    <source>
        <dbReference type="EMBL" id="CAH0992596.1"/>
    </source>
</evidence>
<dbReference type="Proteomes" id="UP000838100">
    <property type="component" value="Unassembled WGS sequence"/>
</dbReference>
<protein>
    <recommendedName>
        <fullName evidence="1">HTH luxR-type domain-containing protein</fullName>
    </recommendedName>
</protein>
<organism evidence="2 3">
    <name type="scientific">Sinobacterium norvegicum</name>
    <dbReference type="NCBI Taxonomy" id="1641715"/>
    <lineage>
        <taxon>Bacteria</taxon>
        <taxon>Pseudomonadati</taxon>
        <taxon>Pseudomonadota</taxon>
        <taxon>Gammaproteobacteria</taxon>
        <taxon>Cellvibrionales</taxon>
        <taxon>Spongiibacteraceae</taxon>
        <taxon>Sinobacterium</taxon>
    </lineage>
</organism>
<dbReference type="SMART" id="SM00421">
    <property type="entry name" value="HTH_LUXR"/>
    <property type="match status" value="1"/>
</dbReference>
<dbReference type="EMBL" id="CAKLPX010000003">
    <property type="protein sequence ID" value="CAH0992596.1"/>
    <property type="molecule type" value="Genomic_DNA"/>
</dbReference>
<accession>A0ABM9AHA1</accession>
<reference evidence="2" key="1">
    <citation type="submission" date="2021-12" db="EMBL/GenBank/DDBJ databases">
        <authorList>
            <person name="Rodrigo-Torres L."/>
            <person name="Arahal R. D."/>
            <person name="Lucena T."/>
        </authorList>
    </citation>
    <scope>NUCLEOTIDE SEQUENCE</scope>
    <source>
        <strain evidence="2">CECT 8267</strain>
    </source>
</reference>
<dbReference type="SUPFAM" id="SSF46894">
    <property type="entry name" value="C-terminal effector domain of the bipartite response regulators"/>
    <property type="match status" value="1"/>
</dbReference>
<dbReference type="PRINTS" id="PR00038">
    <property type="entry name" value="HTHLUXR"/>
</dbReference>
<dbReference type="InterPro" id="IPR036388">
    <property type="entry name" value="WH-like_DNA-bd_sf"/>
</dbReference>